<dbReference type="GeneID" id="13287283"/>
<protein>
    <submittedName>
        <fullName evidence="2">Predicted protein</fullName>
    </submittedName>
</protein>
<feature type="compositionally biased region" description="Low complexity" evidence="1">
    <location>
        <begin position="249"/>
        <end position="260"/>
    </location>
</feature>
<organism evidence="3">
    <name type="scientific">Leptosphaeria maculans (strain JN3 / isolate v23.1.3 / race Av1-4-5-6-7-8)</name>
    <name type="common">Blackleg fungus</name>
    <name type="synonym">Phoma lingam</name>
    <dbReference type="NCBI Taxonomy" id="985895"/>
    <lineage>
        <taxon>Eukaryota</taxon>
        <taxon>Fungi</taxon>
        <taxon>Dikarya</taxon>
        <taxon>Ascomycota</taxon>
        <taxon>Pezizomycotina</taxon>
        <taxon>Dothideomycetes</taxon>
        <taxon>Pleosporomycetidae</taxon>
        <taxon>Pleosporales</taxon>
        <taxon>Pleosporineae</taxon>
        <taxon>Leptosphaeriaceae</taxon>
        <taxon>Plenodomus</taxon>
        <taxon>Plenodomus lingam/Leptosphaeria maculans species complex</taxon>
    </lineage>
</organism>
<evidence type="ECO:0000313" key="3">
    <source>
        <dbReference type="Proteomes" id="UP000002668"/>
    </source>
</evidence>
<reference evidence="3" key="1">
    <citation type="journal article" date="2011" name="Nat. Commun.">
        <title>Effector diversification within compartments of the Leptosphaeria maculans genome affected by Repeat-Induced Point mutations.</title>
        <authorList>
            <person name="Rouxel T."/>
            <person name="Grandaubert J."/>
            <person name="Hane J.K."/>
            <person name="Hoede C."/>
            <person name="van de Wouw A.P."/>
            <person name="Couloux A."/>
            <person name="Dominguez V."/>
            <person name="Anthouard V."/>
            <person name="Bally P."/>
            <person name="Bourras S."/>
            <person name="Cozijnsen A.J."/>
            <person name="Ciuffetti L.M."/>
            <person name="Degrave A."/>
            <person name="Dilmaghani A."/>
            <person name="Duret L."/>
            <person name="Fudal I."/>
            <person name="Goodwin S.B."/>
            <person name="Gout L."/>
            <person name="Glaser N."/>
            <person name="Linglin J."/>
            <person name="Kema G.H.J."/>
            <person name="Lapalu N."/>
            <person name="Lawrence C.B."/>
            <person name="May K."/>
            <person name="Meyer M."/>
            <person name="Ollivier B."/>
            <person name="Poulain J."/>
            <person name="Schoch C.L."/>
            <person name="Simon A."/>
            <person name="Spatafora J.W."/>
            <person name="Stachowiak A."/>
            <person name="Turgeon B.G."/>
            <person name="Tyler B.M."/>
            <person name="Vincent D."/>
            <person name="Weissenbach J."/>
            <person name="Amselem J."/>
            <person name="Quesneville H."/>
            <person name="Oliver R.P."/>
            <person name="Wincker P."/>
            <person name="Balesdent M.-H."/>
            <person name="Howlett B.J."/>
        </authorList>
    </citation>
    <scope>NUCLEOTIDE SEQUENCE [LARGE SCALE GENOMIC DNA]</scope>
    <source>
        <strain evidence="3">JN3 / isolate v23.1.3 / race Av1-4-5-6-7-8</strain>
    </source>
</reference>
<dbReference type="EMBL" id="FP929094">
    <property type="protein sequence ID" value="CBX92679.1"/>
    <property type="molecule type" value="Genomic_DNA"/>
</dbReference>
<name>E4ZLJ9_LEPMJ</name>
<feature type="compositionally biased region" description="Polar residues" evidence="1">
    <location>
        <begin position="267"/>
        <end position="277"/>
    </location>
</feature>
<keyword evidence="3" id="KW-1185">Reference proteome</keyword>
<evidence type="ECO:0000256" key="1">
    <source>
        <dbReference type="SAM" id="MobiDB-lite"/>
    </source>
</evidence>
<dbReference type="VEuPathDB" id="FungiDB:LEMA_P053850.1"/>
<accession>E4ZLJ9</accession>
<sequence length="395" mass="43924">MGHGPESSKVAIKMEARMGGNIKIRVGNGAATMLYTISRSARAVYEVKNGEESQQLHRRRRYRDFSRWIQEKTSCRCHLVAMANCEKLWWLSELSHLQSIEAFSGPELEERLEHKAISSIASLTNDTGTGMPQLFTVRSAQRQQLTELSDIGDSRAPSRQCTTSLDQAIDSFRPLYTSMRTLVASHEATATPTQAPNAHTILRRTVPSPLTHHAISTDRTLAPAPSNRLTNTLTLRVKARSTLLDTHHPSPSSSKPQQHHLTADPALTNTPNTQLQPRSLHANHPIPSKAASTTSIYPSDTTLSFFWLNLDTHNYEHNHAKPTVVLLRHSHSTKAHSTTRASDSGTGTAGFCYEMGRSRWDNGGRSWGCVGRTMGDMWLCFIVGSLVMFETKNYT</sequence>
<dbReference type="Proteomes" id="UP000002668">
    <property type="component" value="Genome"/>
</dbReference>
<dbReference type="AlphaFoldDB" id="E4ZLJ9"/>
<gene>
    <name evidence="2" type="ORF">LEMA_P053850.1</name>
</gene>
<evidence type="ECO:0000313" key="2">
    <source>
        <dbReference type="EMBL" id="CBX92679.1"/>
    </source>
</evidence>
<dbReference type="InParanoid" id="E4ZLJ9"/>
<proteinExistence type="predicted"/>
<feature type="region of interest" description="Disordered" evidence="1">
    <location>
        <begin position="244"/>
        <end position="294"/>
    </location>
</feature>
<dbReference type="HOGENOM" id="CLU_698433_0_0_1"/>